<evidence type="ECO:0000256" key="6">
    <source>
        <dbReference type="ARBA" id="ARBA00022741"/>
    </source>
</evidence>
<keyword evidence="4" id="KW-1003">Cell membrane</keyword>
<evidence type="ECO:0000256" key="2">
    <source>
        <dbReference type="ARBA" id="ARBA00004651"/>
    </source>
</evidence>
<comment type="catalytic activity">
    <reaction evidence="1">
        <text>ATP + protein L-histidine = ADP + protein N-phospho-L-histidine.</text>
        <dbReference type="EC" id="2.7.13.3"/>
    </reaction>
</comment>
<feature type="transmembrane region" description="Helical" evidence="9">
    <location>
        <begin position="146"/>
        <end position="166"/>
    </location>
</feature>
<comment type="subcellular location">
    <subcellularLocation>
        <location evidence="2">Cell membrane</location>
        <topology evidence="2">Multi-pass membrane protein</topology>
    </subcellularLocation>
</comment>
<gene>
    <name evidence="11" type="ORF">DK847_09285</name>
</gene>
<evidence type="ECO:0000256" key="8">
    <source>
        <dbReference type="ARBA" id="ARBA00022840"/>
    </source>
</evidence>
<evidence type="ECO:0000259" key="10">
    <source>
        <dbReference type="PROSITE" id="PS50109"/>
    </source>
</evidence>
<dbReference type="Pfam" id="PF00512">
    <property type="entry name" value="HisKA"/>
    <property type="match status" value="1"/>
</dbReference>
<evidence type="ECO:0000256" key="4">
    <source>
        <dbReference type="ARBA" id="ARBA00022475"/>
    </source>
</evidence>
<dbReference type="EC" id="2.7.13.3" evidence="3"/>
<keyword evidence="6" id="KW-0547">Nucleotide-binding</keyword>
<dbReference type="InterPro" id="IPR003661">
    <property type="entry name" value="HisK_dim/P_dom"/>
</dbReference>
<proteinExistence type="predicted"/>
<dbReference type="InterPro" id="IPR047770">
    <property type="entry name" value="RegB"/>
</dbReference>
<evidence type="ECO:0000256" key="1">
    <source>
        <dbReference type="ARBA" id="ARBA00000085"/>
    </source>
</evidence>
<dbReference type="NCBIfam" id="NF033792">
    <property type="entry name" value="ActS_PrrB_HisK"/>
    <property type="match status" value="1"/>
</dbReference>
<dbReference type="GO" id="GO:0005886">
    <property type="term" value="C:plasma membrane"/>
    <property type="evidence" value="ECO:0007669"/>
    <property type="project" value="UniProtKB-SubCell"/>
</dbReference>
<keyword evidence="7 11" id="KW-0418">Kinase</keyword>
<evidence type="ECO:0000256" key="9">
    <source>
        <dbReference type="SAM" id="Phobius"/>
    </source>
</evidence>
<dbReference type="InterPro" id="IPR003594">
    <property type="entry name" value="HATPase_dom"/>
</dbReference>
<dbReference type="InterPro" id="IPR036890">
    <property type="entry name" value="HATPase_C_sf"/>
</dbReference>
<dbReference type="AlphaFoldDB" id="A0A2W2AYD6"/>
<evidence type="ECO:0000313" key="11">
    <source>
        <dbReference type="EMBL" id="PZF77600.1"/>
    </source>
</evidence>
<evidence type="ECO:0000313" key="12">
    <source>
        <dbReference type="Proteomes" id="UP000248795"/>
    </source>
</evidence>
<organism evidence="11 12">
    <name type="scientific">Aestuariivirga litoralis</name>
    <dbReference type="NCBI Taxonomy" id="2650924"/>
    <lineage>
        <taxon>Bacteria</taxon>
        <taxon>Pseudomonadati</taxon>
        <taxon>Pseudomonadota</taxon>
        <taxon>Alphaproteobacteria</taxon>
        <taxon>Hyphomicrobiales</taxon>
        <taxon>Aestuariivirgaceae</taxon>
        <taxon>Aestuariivirga</taxon>
    </lineage>
</organism>
<dbReference type="Pfam" id="PF25323">
    <property type="entry name" value="6TM_PilS"/>
    <property type="match status" value="1"/>
</dbReference>
<dbReference type="EMBL" id="QKVK01000003">
    <property type="protein sequence ID" value="PZF77600.1"/>
    <property type="molecule type" value="Genomic_DNA"/>
</dbReference>
<feature type="domain" description="Histidine kinase" evidence="10">
    <location>
        <begin position="202"/>
        <end position="424"/>
    </location>
</feature>
<dbReference type="Pfam" id="PF02518">
    <property type="entry name" value="HATPase_c"/>
    <property type="match status" value="1"/>
</dbReference>
<dbReference type="GO" id="GO:0005524">
    <property type="term" value="F:ATP binding"/>
    <property type="evidence" value="ECO:0007669"/>
    <property type="project" value="UniProtKB-KW"/>
</dbReference>
<keyword evidence="9" id="KW-0472">Membrane</keyword>
<dbReference type="GO" id="GO:0000155">
    <property type="term" value="F:phosphorelay sensor kinase activity"/>
    <property type="evidence" value="ECO:0007669"/>
    <property type="project" value="InterPro"/>
</dbReference>
<name>A0A2W2AYD6_9HYPH</name>
<keyword evidence="12" id="KW-1185">Reference proteome</keyword>
<dbReference type="SMART" id="SM00387">
    <property type="entry name" value="HATPase_c"/>
    <property type="match status" value="1"/>
</dbReference>
<dbReference type="Gene3D" id="3.30.565.10">
    <property type="entry name" value="Histidine kinase-like ATPase, C-terminal domain"/>
    <property type="match status" value="1"/>
</dbReference>
<accession>A0A2W2AYD6</accession>
<comment type="caution">
    <text evidence="11">The sequence shown here is derived from an EMBL/GenBank/DDBJ whole genome shotgun (WGS) entry which is preliminary data.</text>
</comment>
<dbReference type="SUPFAM" id="SSF55874">
    <property type="entry name" value="ATPase domain of HSP90 chaperone/DNA topoisomerase II/histidine kinase"/>
    <property type="match status" value="1"/>
</dbReference>
<keyword evidence="8" id="KW-0067">ATP-binding</keyword>
<dbReference type="PANTHER" id="PTHR44936:SF10">
    <property type="entry name" value="SENSOR PROTEIN RSTB"/>
    <property type="match status" value="1"/>
</dbReference>
<keyword evidence="9" id="KW-0812">Transmembrane</keyword>
<dbReference type="PANTHER" id="PTHR44936">
    <property type="entry name" value="SENSOR PROTEIN CREC"/>
    <property type="match status" value="1"/>
</dbReference>
<keyword evidence="5" id="KW-0808">Transferase</keyword>
<keyword evidence="9" id="KW-1133">Transmembrane helix</keyword>
<dbReference type="Gene3D" id="1.10.287.130">
    <property type="match status" value="1"/>
</dbReference>
<evidence type="ECO:0000256" key="7">
    <source>
        <dbReference type="ARBA" id="ARBA00022777"/>
    </source>
</evidence>
<dbReference type="InterPro" id="IPR005467">
    <property type="entry name" value="His_kinase_dom"/>
</dbReference>
<dbReference type="Proteomes" id="UP000248795">
    <property type="component" value="Unassembled WGS sequence"/>
</dbReference>
<evidence type="ECO:0000256" key="5">
    <source>
        <dbReference type="ARBA" id="ARBA00022679"/>
    </source>
</evidence>
<feature type="transmembrane region" description="Helical" evidence="9">
    <location>
        <begin position="114"/>
        <end position="131"/>
    </location>
</feature>
<reference evidence="12" key="1">
    <citation type="submission" date="2018-06" db="EMBL/GenBank/DDBJ databases">
        <title>Aestuariibacter litoralis strain KCTC 52945T.</title>
        <authorList>
            <person name="Li X."/>
            <person name="Salam N."/>
            <person name="Li J.-L."/>
            <person name="Chen Y.-M."/>
            <person name="Yang Z.-W."/>
            <person name="Zhang L.-Y."/>
            <person name="Han M.-X."/>
            <person name="Xiao M."/>
            <person name="Li W.-J."/>
        </authorList>
    </citation>
    <scope>NUCLEOTIDE SEQUENCE [LARGE SCALE GENOMIC DNA]</scope>
    <source>
        <strain evidence="12">KCTC 52945</strain>
    </source>
</reference>
<dbReference type="InterPro" id="IPR036097">
    <property type="entry name" value="HisK_dim/P_sf"/>
</dbReference>
<dbReference type="CDD" id="cd00082">
    <property type="entry name" value="HisKA"/>
    <property type="match status" value="1"/>
</dbReference>
<evidence type="ECO:0000256" key="3">
    <source>
        <dbReference type="ARBA" id="ARBA00012438"/>
    </source>
</evidence>
<protein>
    <recommendedName>
        <fullName evidence="3">histidine kinase</fullName>
        <ecNumber evidence="3">2.7.13.3</ecNumber>
    </recommendedName>
</protein>
<dbReference type="PROSITE" id="PS50109">
    <property type="entry name" value="HIS_KIN"/>
    <property type="match status" value="1"/>
</dbReference>
<dbReference type="SUPFAM" id="SSF47384">
    <property type="entry name" value="Homodimeric domain of signal transducing histidine kinase"/>
    <property type="match status" value="1"/>
</dbReference>
<sequence length="430" mass="46840">MLRLRTLVRLRWLAIVGQAGAVLGVHFVLGFPLPLGFCLGVVALSAWLNIFLTIRWRKSVRLHETHSGLLLVYDVIQLAVLLFLTGGLENPFSFLFLVPVTISATSLPNRWTLWLGLLAFACATFLAFRHFPLPWLPGETLELPDVYIGGMWAAIVCGVVFSAIYARRIADEARQMSAALSATELVLAREQRLSALDGMAAAAAHELGTPLATIALVAKELKREMPADAPHTEDIDLLISQTARCREILARLANREAQTDEMYQRTAILAMIEDLVAPLRGPDAVIAVTSSADLDDKALGSEPVFQRNPAITYGLGNLLENAVDFAESRVEVDARWTPAQVSITVRDDGPGFHENVFDRLGDPFVTTRPGYGEDTGEAGQHEGMGLGFFIAKTLLERSGATVSLANRPPPEHGAVVHVVWPRSVVDLGRA</sequence>
<dbReference type="SMART" id="SM00388">
    <property type="entry name" value="HisKA"/>
    <property type="match status" value="1"/>
</dbReference>
<dbReference type="InterPro" id="IPR050980">
    <property type="entry name" value="2C_sensor_his_kinase"/>
</dbReference>